<gene>
    <name evidence="3" type="ORF">FQ377_00185</name>
</gene>
<proteinExistence type="inferred from homology"/>
<protein>
    <recommendedName>
        <fullName evidence="1">SURF1-like protein</fullName>
    </recommendedName>
</protein>
<keyword evidence="1" id="KW-1003">Cell membrane</keyword>
<keyword evidence="1" id="KW-0472">Membrane</keyword>
<feature type="transmembrane region" description="Helical" evidence="1">
    <location>
        <begin position="9"/>
        <end position="29"/>
    </location>
</feature>
<keyword evidence="1" id="KW-0812">Transmembrane</keyword>
<feature type="region of interest" description="Disordered" evidence="2">
    <location>
        <begin position="261"/>
        <end position="322"/>
    </location>
</feature>
<comment type="similarity">
    <text evidence="1">Belongs to the SURF1 family.</text>
</comment>
<dbReference type="GO" id="GO:0005886">
    <property type="term" value="C:plasma membrane"/>
    <property type="evidence" value="ECO:0007669"/>
    <property type="project" value="UniProtKB-SubCell"/>
</dbReference>
<keyword evidence="1" id="KW-1133">Transmembrane helix</keyword>
<dbReference type="AlphaFoldDB" id="A0A5D0XV78"/>
<evidence type="ECO:0000313" key="4">
    <source>
        <dbReference type="Proteomes" id="UP000323410"/>
    </source>
</evidence>
<dbReference type="PROSITE" id="PS50895">
    <property type="entry name" value="SURF1"/>
    <property type="match status" value="1"/>
</dbReference>
<reference evidence="3 4" key="1">
    <citation type="submission" date="2019-08" db="EMBL/GenBank/DDBJ databases">
        <title>Genone of Arthrobacter echini P9.</title>
        <authorList>
            <person name="Bowman J.P."/>
        </authorList>
    </citation>
    <scope>NUCLEOTIDE SEQUENCE [LARGE SCALE GENOMIC DNA]</scope>
    <source>
        <strain evidence="3 4">P9</strain>
    </source>
</reference>
<sequence length="322" mass="33589">MKTAIKPRWILMLILAMAIASVFVLLSRWQFSSSSETAPPAPTTTEAVRPLTDVLDPLSPLYATGADQMVSFEGAFVPGARILVQDRLLDGDDGLWVVEGFAVEGPTGDEATATDAEAAVIPVVLGWVPSVEGAASVPEQTGAATVVGRLLPPEAPEVARPVEGQLPTLSTAALSNVWDQPVYAAFVVAAEMTRDGVPVPFAAGLEDVIVGPQPQETPVNWLNIFYAIEWVVFAGFAFFLWWRLVADDHRRSLEDAADAEEARVGGGGSHATAPVAATSGPELTSTTATSSTATSRTTTTRTTGPAGAPAPGPNDTESGTLP</sequence>
<feature type="compositionally biased region" description="Low complexity" evidence="2">
    <location>
        <begin position="284"/>
        <end position="309"/>
    </location>
</feature>
<evidence type="ECO:0000256" key="1">
    <source>
        <dbReference type="RuleBase" id="RU363076"/>
    </source>
</evidence>
<name>A0A5D0XV78_9MICC</name>
<dbReference type="Proteomes" id="UP000323410">
    <property type="component" value="Unassembled WGS sequence"/>
</dbReference>
<dbReference type="OrthoDB" id="3266379at2"/>
<accession>A0A5D0XV78</accession>
<feature type="transmembrane region" description="Helical" evidence="1">
    <location>
        <begin position="221"/>
        <end position="242"/>
    </location>
</feature>
<dbReference type="EMBL" id="VSLD01000001">
    <property type="protein sequence ID" value="TYD00713.1"/>
    <property type="molecule type" value="Genomic_DNA"/>
</dbReference>
<comment type="caution">
    <text evidence="3">The sequence shown here is derived from an EMBL/GenBank/DDBJ whole genome shotgun (WGS) entry which is preliminary data.</text>
</comment>
<evidence type="ECO:0000313" key="3">
    <source>
        <dbReference type="EMBL" id="TYD00713.1"/>
    </source>
</evidence>
<evidence type="ECO:0000256" key="2">
    <source>
        <dbReference type="SAM" id="MobiDB-lite"/>
    </source>
</evidence>
<dbReference type="Pfam" id="PF02104">
    <property type="entry name" value="SURF1"/>
    <property type="match status" value="1"/>
</dbReference>
<keyword evidence="4" id="KW-1185">Reference proteome</keyword>
<dbReference type="InterPro" id="IPR002994">
    <property type="entry name" value="Surf1/Shy1"/>
</dbReference>
<comment type="subcellular location">
    <subcellularLocation>
        <location evidence="1">Cell membrane</location>
        <topology evidence="1">Multi-pass membrane protein</topology>
    </subcellularLocation>
</comment>
<organism evidence="3 4">
    <name type="scientific">Arthrobacter echini</name>
    <dbReference type="NCBI Taxonomy" id="1529066"/>
    <lineage>
        <taxon>Bacteria</taxon>
        <taxon>Bacillati</taxon>
        <taxon>Actinomycetota</taxon>
        <taxon>Actinomycetes</taxon>
        <taxon>Micrococcales</taxon>
        <taxon>Micrococcaceae</taxon>
        <taxon>Arthrobacter</taxon>
    </lineage>
</organism>